<dbReference type="Proteomes" id="UP000032247">
    <property type="component" value="Unassembled WGS sequence"/>
</dbReference>
<dbReference type="RefSeq" id="WP_043859075.1">
    <property type="nucleotide sequence ID" value="NZ_CP089149.1"/>
</dbReference>
<organism evidence="1 2">
    <name type="scientific">Bacillus subtilis</name>
    <dbReference type="NCBI Taxonomy" id="1423"/>
    <lineage>
        <taxon>Bacteria</taxon>
        <taxon>Bacillati</taxon>
        <taxon>Bacillota</taxon>
        <taxon>Bacilli</taxon>
        <taxon>Bacillales</taxon>
        <taxon>Bacillaceae</taxon>
        <taxon>Bacillus</taxon>
    </lineage>
</organism>
<dbReference type="EMBL" id="JXBC01000014">
    <property type="protein sequence ID" value="KIU04479.1"/>
    <property type="molecule type" value="Genomic_DNA"/>
</dbReference>
<name>A0A0D1IWX4_BACIU</name>
<dbReference type="GeneID" id="39574362"/>
<gene>
    <name evidence="1" type="ORF">SC09_contig8orf00133</name>
</gene>
<dbReference type="PATRIC" id="fig|1423.173.peg.4934"/>
<sequence>MDVKYSSLDHKYDFLEMRRNLPEQYRFSKECLSVIFLMAGNKELNQKLTPYFEGDKGEFETEKMFEEQEFCSSDLKTLAQLAVSLFNTNKRIDAQKLISLGKENFDLAINAIVLRKEGISTGYHQNSESF</sequence>
<comment type="caution">
    <text evidence="1">The sequence shown here is derived from an EMBL/GenBank/DDBJ whole genome shotgun (WGS) entry which is preliminary data.</text>
</comment>
<accession>A0A0D1IWX4</accession>
<evidence type="ECO:0000313" key="2">
    <source>
        <dbReference type="Proteomes" id="UP000032247"/>
    </source>
</evidence>
<proteinExistence type="predicted"/>
<dbReference type="AlphaFoldDB" id="A0A0D1IWX4"/>
<reference evidence="1 2" key="1">
    <citation type="submission" date="2014-12" db="EMBL/GenBank/DDBJ databases">
        <title>Comparative genome analysis of Bacillus coagulans HM-08, Clostridium butyricum HM-68, Bacillus subtilis HM-66 and Bacillus licheniformis BL-09.</title>
        <authorList>
            <person name="Zhang H."/>
        </authorList>
    </citation>
    <scope>NUCLEOTIDE SEQUENCE [LARGE SCALE GENOMIC DNA]</scope>
    <source>
        <strain evidence="1 2">HM-66</strain>
    </source>
</reference>
<protein>
    <submittedName>
        <fullName evidence="1">Uncharacterized protein</fullName>
    </submittedName>
</protein>
<evidence type="ECO:0000313" key="1">
    <source>
        <dbReference type="EMBL" id="KIU04479.1"/>
    </source>
</evidence>